<dbReference type="STRING" id="44941.A0A397V0U5"/>
<comment type="caution">
    <text evidence="2">The sequence shown here is derived from an EMBL/GenBank/DDBJ whole genome shotgun (WGS) entry which is preliminary data.</text>
</comment>
<accession>A0A397V0U5</accession>
<dbReference type="Proteomes" id="UP000266673">
    <property type="component" value="Unassembled WGS sequence"/>
</dbReference>
<evidence type="ECO:0000256" key="1">
    <source>
        <dbReference type="SAM" id="MobiDB-lite"/>
    </source>
</evidence>
<protein>
    <submittedName>
        <fullName evidence="2">Uncharacterized protein</fullName>
    </submittedName>
</protein>
<dbReference type="OrthoDB" id="10546688at2759"/>
<name>A0A397V0U5_9GLOM</name>
<reference evidence="2 3" key="1">
    <citation type="submission" date="2018-06" db="EMBL/GenBank/DDBJ databases">
        <title>Comparative genomics reveals the genomic features of Rhizophagus irregularis, R. cerebriforme, R. diaphanum and Gigaspora rosea, and their symbiotic lifestyle signature.</title>
        <authorList>
            <person name="Morin E."/>
            <person name="San Clemente H."/>
            <person name="Chen E.C.H."/>
            <person name="De La Providencia I."/>
            <person name="Hainaut M."/>
            <person name="Kuo A."/>
            <person name="Kohler A."/>
            <person name="Murat C."/>
            <person name="Tang N."/>
            <person name="Roy S."/>
            <person name="Loubradou J."/>
            <person name="Henrissat B."/>
            <person name="Grigoriev I.V."/>
            <person name="Corradi N."/>
            <person name="Roux C."/>
            <person name="Martin F.M."/>
        </authorList>
    </citation>
    <scope>NUCLEOTIDE SEQUENCE [LARGE SCALE GENOMIC DNA]</scope>
    <source>
        <strain evidence="2 3">DAOM 194757</strain>
    </source>
</reference>
<sequence>MRKWYGGDYYASSVRSCMAAIWRHLNMNSVMEKPVDILNPKVYFELNEVINRKLKNLTAKGLGEHVGADGLMLKEVKQILDYPTMQHDIPEGLFDSGLDVKLFRSKTNQRDLNNPDTQAEELRYSDSVVILITRHKSQKGLAAYEHLKEVMQHEGLNRFVNALKQISKASGDYNNNDKPSDYNNHDVPDDYKALKEQQEVAPTFVNAFDSLEVFPDESSYVLGEHDQNILETDDQNKKAKGEKKDDQKEEVMGGKMNLKNQEFLEKFLSGNTFNNSELIVSNRDPITSASTVILKASGKLFVGELFVGELYCQ</sequence>
<evidence type="ECO:0000313" key="2">
    <source>
        <dbReference type="EMBL" id="RIB15501.1"/>
    </source>
</evidence>
<organism evidence="2 3">
    <name type="scientific">Gigaspora rosea</name>
    <dbReference type="NCBI Taxonomy" id="44941"/>
    <lineage>
        <taxon>Eukaryota</taxon>
        <taxon>Fungi</taxon>
        <taxon>Fungi incertae sedis</taxon>
        <taxon>Mucoromycota</taxon>
        <taxon>Glomeromycotina</taxon>
        <taxon>Glomeromycetes</taxon>
        <taxon>Diversisporales</taxon>
        <taxon>Gigasporaceae</taxon>
        <taxon>Gigaspora</taxon>
    </lineage>
</organism>
<feature type="region of interest" description="Disordered" evidence="1">
    <location>
        <begin position="232"/>
        <end position="252"/>
    </location>
</feature>
<keyword evidence="3" id="KW-1185">Reference proteome</keyword>
<dbReference type="EMBL" id="QKWP01000739">
    <property type="protein sequence ID" value="RIB15501.1"/>
    <property type="molecule type" value="Genomic_DNA"/>
</dbReference>
<proteinExistence type="predicted"/>
<evidence type="ECO:0000313" key="3">
    <source>
        <dbReference type="Proteomes" id="UP000266673"/>
    </source>
</evidence>
<gene>
    <name evidence="2" type="ORF">C2G38_2192216</name>
</gene>
<dbReference type="AlphaFoldDB" id="A0A397V0U5"/>